<dbReference type="SUPFAM" id="SSF52402">
    <property type="entry name" value="Adenine nucleotide alpha hydrolases-like"/>
    <property type="match status" value="1"/>
</dbReference>
<keyword evidence="9" id="KW-0963">Cytoplasm</keyword>
<accession>A0A1H6IEY7</accession>
<evidence type="ECO:0000256" key="9">
    <source>
        <dbReference type="HAMAP-Rule" id="MF_00144"/>
    </source>
</evidence>
<comment type="caution">
    <text evidence="9">Lacks conserved residue(s) required for the propagation of feature annotation.</text>
</comment>
<keyword evidence="3 9" id="KW-0819">tRNA processing</keyword>
<name>A0A1H6IEY7_9ACTN</name>
<dbReference type="Pfam" id="PF20258">
    <property type="entry name" value="tRNA_Me_trans_C"/>
    <property type="match status" value="1"/>
</dbReference>
<sequence>MGKRVYLGMSGGVDSSLSAALLLEQGYDVKAVYMRNWSRDLPGFKCTWAEDLADAERVCVTLGLDLEVWDCEREYKQTVVDYLVDSYAHGLTPNPDVMCNQTVKFGTFADRAFAEGADYVATGHYARAVADPADSAGATTRLMRAADEHKDQTYFLWRVPRDIFARTLFPVGGIASKAEVRAMCAERGLGVERKPDSDGICFVGEVGIRTFLLDTLERRAGDIVDWETGAVLGRHDGAFLFTVGQRKGLNLGGGPARYVVRTDVEKNIVYVTANRDCPALWTSSMELADVHLVAEDLPEGDYLVRTRHTGELRRAHVTLTPSAEHSQAPCAEASAASCQQAGLAARIDFAEPLRTVAPGQSAVIYDGLRCMGGGIIQRPCD</sequence>
<dbReference type="CDD" id="cd01998">
    <property type="entry name" value="MnmA_TRMU-like"/>
    <property type="match status" value="1"/>
</dbReference>
<dbReference type="EMBL" id="FNWT01000002">
    <property type="protein sequence ID" value="SEH44807.1"/>
    <property type="molecule type" value="Genomic_DNA"/>
</dbReference>
<protein>
    <recommendedName>
        <fullName evidence="9">tRNA-specific 2-thiouridylase MnmA</fullName>
        <ecNumber evidence="9">2.8.1.13</ecNumber>
    </recommendedName>
</protein>
<keyword evidence="1 9" id="KW-0820">tRNA-binding</keyword>
<evidence type="ECO:0000259" key="10">
    <source>
        <dbReference type="Pfam" id="PF20258"/>
    </source>
</evidence>
<dbReference type="PANTHER" id="PTHR11933:SF5">
    <property type="entry name" value="MITOCHONDRIAL TRNA-SPECIFIC 2-THIOURIDYLASE 1"/>
    <property type="match status" value="1"/>
</dbReference>
<feature type="active site" description="Nucleophile" evidence="9">
    <location>
        <position position="99"/>
    </location>
</feature>
<evidence type="ECO:0000256" key="1">
    <source>
        <dbReference type="ARBA" id="ARBA00022555"/>
    </source>
</evidence>
<feature type="domain" description="tRNA-specific 2-thiouridylase MnmA-like central" evidence="11">
    <location>
        <begin position="210"/>
        <end position="272"/>
    </location>
</feature>
<feature type="active site" description="Cysteine persulfide intermediate" evidence="9">
    <location>
        <position position="201"/>
    </location>
</feature>
<dbReference type="NCBIfam" id="NF001138">
    <property type="entry name" value="PRK00143.1"/>
    <property type="match status" value="1"/>
</dbReference>
<dbReference type="InterPro" id="IPR046884">
    <property type="entry name" value="MnmA-like_central"/>
</dbReference>
<comment type="function">
    <text evidence="9">Catalyzes the 2-thiolation of uridine at the wobble position (U34) of tRNA, leading to the formation of s(2)U34.</text>
</comment>
<organism evidence="12 13">
    <name type="scientific">Parafannyhessea umbonata</name>
    <dbReference type="NCBI Taxonomy" id="604330"/>
    <lineage>
        <taxon>Bacteria</taxon>
        <taxon>Bacillati</taxon>
        <taxon>Actinomycetota</taxon>
        <taxon>Coriobacteriia</taxon>
        <taxon>Coriobacteriales</taxon>
        <taxon>Atopobiaceae</taxon>
        <taxon>Parafannyhessea</taxon>
    </lineage>
</organism>
<evidence type="ECO:0000313" key="13">
    <source>
        <dbReference type="Proteomes" id="UP000199135"/>
    </source>
</evidence>
<keyword evidence="6 9" id="KW-0694">RNA-binding</keyword>
<evidence type="ECO:0000256" key="4">
    <source>
        <dbReference type="ARBA" id="ARBA00022741"/>
    </source>
</evidence>
<gene>
    <name evidence="9" type="primary">mnmA</name>
    <name evidence="12" type="ORF">SAMN05216447_102258</name>
</gene>
<dbReference type="Gene3D" id="2.40.30.10">
    <property type="entry name" value="Translation factors"/>
    <property type="match status" value="1"/>
</dbReference>
<dbReference type="RefSeq" id="WP_078687134.1">
    <property type="nucleotide sequence ID" value="NZ_FNWT01000002.1"/>
</dbReference>
<dbReference type="HAMAP" id="MF_00144">
    <property type="entry name" value="tRNA_thiouridyl_MnmA"/>
    <property type="match status" value="1"/>
</dbReference>
<feature type="site" description="Interaction with tRNA" evidence="9">
    <location>
        <position position="124"/>
    </location>
</feature>
<dbReference type="PANTHER" id="PTHR11933">
    <property type="entry name" value="TRNA 5-METHYLAMINOMETHYL-2-THIOURIDYLATE -METHYLTRANSFERASE"/>
    <property type="match status" value="1"/>
</dbReference>
<comment type="caution">
    <text evidence="12">The sequence shown here is derived from an EMBL/GenBank/DDBJ whole genome shotgun (WGS) entry which is preliminary data.</text>
</comment>
<dbReference type="Gene3D" id="2.30.30.280">
    <property type="entry name" value="Adenine nucleotide alpha hydrolases-like domains"/>
    <property type="match status" value="1"/>
</dbReference>
<dbReference type="Proteomes" id="UP000199135">
    <property type="component" value="Unassembled WGS sequence"/>
</dbReference>
<evidence type="ECO:0000259" key="11">
    <source>
        <dbReference type="Pfam" id="PF20259"/>
    </source>
</evidence>
<dbReference type="InterPro" id="IPR014729">
    <property type="entry name" value="Rossmann-like_a/b/a_fold"/>
</dbReference>
<dbReference type="NCBIfam" id="TIGR00420">
    <property type="entry name" value="trmU"/>
    <property type="match status" value="1"/>
</dbReference>
<evidence type="ECO:0000256" key="2">
    <source>
        <dbReference type="ARBA" id="ARBA00022679"/>
    </source>
</evidence>
<feature type="domain" description="tRNA-specific 2-thiouridylase MnmA-like C-terminal" evidence="10">
    <location>
        <begin position="343"/>
        <end position="376"/>
    </location>
</feature>
<comment type="catalytic activity">
    <reaction evidence="8 9">
        <text>S-sulfanyl-L-cysteinyl-[protein] + uridine(34) in tRNA + AH2 + ATP = 2-thiouridine(34) in tRNA + L-cysteinyl-[protein] + A + AMP + diphosphate + H(+)</text>
        <dbReference type="Rhea" id="RHEA:47032"/>
        <dbReference type="Rhea" id="RHEA-COMP:10131"/>
        <dbReference type="Rhea" id="RHEA-COMP:11726"/>
        <dbReference type="Rhea" id="RHEA-COMP:11727"/>
        <dbReference type="Rhea" id="RHEA-COMP:11728"/>
        <dbReference type="ChEBI" id="CHEBI:13193"/>
        <dbReference type="ChEBI" id="CHEBI:15378"/>
        <dbReference type="ChEBI" id="CHEBI:17499"/>
        <dbReference type="ChEBI" id="CHEBI:29950"/>
        <dbReference type="ChEBI" id="CHEBI:30616"/>
        <dbReference type="ChEBI" id="CHEBI:33019"/>
        <dbReference type="ChEBI" id="CHEBI:61963"/>
        <dbReference type="ChEBI" id="CHEBI:65315"/>
        <dbReference type="ChEBI" id="CHEBI:87170"/>
        <dbReference type="ChEBI" id="CHEBI:456215"/>
        <dbReference type="EC" id="2.8.1.13"/>
    </reaction>
</comment>
<dbReference type="InterPro" id="IPR023382">
    <property type="entry name" value="MnmA-like_central_sf"/>
</dbReference>
<feature type="region of interest" description="Interaction with target base in tRNA" evidence="9">
    <location>
        <begin position="94"/>
        <end position="96"/>
    </location>
</feature>
<keyword evidence="5 9" id="KW-0067">ATP-binding</keyword>
<evidence type="ECO:0000256" key="3">
    <source>
        <dbReference type="ARBA" id="ARBA00022694"/>
    </source>
</evidence>
<evidence type="ECO:0000313" key="12">
    <source>
        <dbReference type="EMBL" id="SEH44807.1"/>
    </source>
</evidence>
<feature type="binding site" evidence="9">
    <location>
        <position position="34"/>
    </location>
    <ligand>
        <name>ATP</name>
        <dbReference type="ChEBI" id="CHEBI:30616"/>
    </ligand>
</feature>
<proteinExistence type="inferred from homology"/>
<evidence type="ECO:0000256" key="5">
    <source>
        <dbReference type="ARBA" id="ARBA00022840"/>
    </source>
</evidence>
<keyword evidence="4 9" id="KW-0547">Nucleotide-binding</keyword>
<keyword evidence="13" id="KW-1185">Reference proteome</keyword>
<comment type="similarity">
    <text evidence="9">Belongs to the MnmA/TRMU family.</text>
</comment>
<feature type="site" description="Interaction with tRNA" evidence="9">
    <location>
        <position position="360"/>
    </location>
</feature>
<evidence type="ECO:0000256" key="7">
    <source>
        <dbReference type="ARBA" id="ARBA00023157"/>
    </source>
</evidence>
<dbReference type="Pfam" id="PF20259">
    <property type="entry name" value="tRNA_Me_trans_M"/>
    <property type="match status" value="1"/>
</dbReference>
<evidence type="ECO:0000256" key="6">
    <source>
        <dbReference type="ARBA" id="ARBA00022884"/>
    </source>
</evidence>
<feature type="region of interest" description="Interaction with tRNA" evidence="9">
    <location>
        <begin position="150"/>
        <end position="152"/>
    </location>
</feature>
<evidence type="ECO:0000256" key="8">
    <source>
        <dbReference type="ARBA" id="ARBA00051542"/>
    </source>
</evidence>
<comment type="subcellular location">
    <subcellularLocation>
        <location evidence="9">Cytoplasm</location>
    </subcellularLocation>
</comment>
<dbReference type="InterPro" id="IPR046885">
    <property type="entry name" value="MnmA-like_C"/>
</dbReference>
<reference evidence="12 13" key="1">
    <citation type="submission" date="2016-10" db="EMBL/GenBank/DDBJ databases">
        <authorList>
            <person name="Varghese N."/>
            <person name="Submissions S."/>
        </authorList>
    </citation>
    <scope>NUCLEOTIDE SEQUENCE [LARGE SCALE GENOMIC DNA]</scope>
    <source>
        <strain evidence="12 13">WCP15</strain>
    </source>
</reference>
<keyword evidence="2 9" id="KW-0808">Transferase</keyword>
<dbReference type="Pfam" id="PF03054">
    <property type="entry name" value="tRNA_Me_trans"/>
    <property type="match status" value="1"/>
</dbReference>
<dbReference type="Gene3D" id="3.40.50.620">
    <property type="entry name" value="HUPs"/>
    <property type="match status" value="1"/>
</dbReference>
<feature type="binding site" evidence="9">
    <location>
        <begin position="8"/>
        <end position="15"/>
    </location>
    <ligand>
        <name>ATP</name>
        <dbReference type="ChEBI" id="CHEBI:30616"/>
    </ligand>
</feature>
<dbReference type="EC" id="2.8.1.13" evidence="9"/>
<dbReference type="InterPro" id="IPR004506">
    <property type="entry name" value="MnmA-like"/>
</dbReference>
<feature type="binding site" evidence="9">
    <location>
        <position position="123"/>
    </location>
    <ligand>
        <name>ATP</name>
        <dbReference type="ChEBI" id="CHEBI:30616"/>
    </ligand>
</feature>
<keyword evidence="7" id="KW-1015">Disulfide bond</keyword>